<accession>A0A699HBU6</accession>
<dbReference type="InterPro" id="IPR013103">
    <property type="entry name" value="RVT_2"/>
</dbReference>
<evidence type="ECO:0000313" key="3">
    <source>
        <dbReference type="EMBL" id="GEX77860.1"/>
    </source>
</evidence>
<feature type="region of interest" description="Disordered" evidence="1">
    <location>
        <begin position="253"/>
        <end position="290"/>
    </location>
</feature>
<dbReference type="AlphaFoldDB" id="A0A699HBU6"/>
<feature type="compositionally biased region" description="Basic and acidic residues" evidence="1">
    <location>
        <begin position="266"/>
        <end position="290"/>
    </location>
</feature>
<sequence>MLWCLSVMQLVAMTGVFKLMKNLLIIHLWHMPLQAQLVLQVQIIREVFDCDELHSKESANNMPTCPENDRYKSDEGYHAIPPPYTRTFMPYKPGLVFNDAPTASESVPNVLNVKSDFEEINRGYVAFRGNPKGGKIIGKGKIKTSKLDFDDVYFVKELKFNLFSVLQICDKKNSVLFTDTECVVLSFDFKLPDENHVLLRVPRENNMYNVDLKNSMNYQPVVTGNQPNDNACIKENLDAGKVVKETVSAQQYRMRTKIHVSPSGSDKTKQHDEKSKRDDKGKSPIDSPIRVRDLRAKFEEFSINSTNRVNVVSAPVTTAGPNPTNSLNTVCPSDTAVSPNFGITRKSSFVDPSKYPDDPDMPKLEDIVYSDDEADSPQDHPVTQIIGDLTSAPQIRSMTRMVKEQGGLNQINDEDFYTCMFACFLSQEEPKRVHQALKDQSWIEAMQEEYLQFKMQKVWVLVDLPKGKRAIGSTWVFRNKKDERGIVIWLKARLVAQGHTQEEGIDYDEVFAPVARIEAIRLFLAYASCQDKYVAKILRKFGLIDIKLASTLIETEKPLLKDPDGENVDVHIYRSMIGSLMYLTLSRLDIMFAICACARFKVTPKVSHLHAVKRIFKYLKGKPHLDLCDPKDSPFNLVAYCNSDYAGASLDRKSTTGGCQFLGCRLIFWQCKKLTIVATSSTKVKYVVAASCCAQVLWIQNQLLDYGKELVSPKQTDLGKDYTNSFMAGSLPKTKWHFLTVVSYKLMLFGLTKDVVVKLMMLDGKKVVVTEDVIRQDLHLDDADGVECLPNKEIFAELARMGYENPPPKLTFYKAFFSAEWKFLIHFLVQCVSAKWTAWNEFSCFMAFSIIGLATGCRSRRRRRSAYCSYTTISYKFTFTTSSRSYPTPYTSPPSPPQEQPTTTYASSMTLLNTLLDTFDMDDELQGRIDGDNAATKDVNAVEPTVFDDEKVTMTMAQTLIKMKAEKANLFDEHMAKRKYQNLKRKPVSIAQARKNMIIYLKNMVGYKMEHFRCMTYDKVRPILEREYKKVQTLFKPDKDVEEPKKKRVAEETLL</sequence>
<dbReference type="PANTHER" id="PTHR11439">
    <property type="entry name" value="GAG-POL-RELATED RETROTRANSPOSON"/>
    <property type="match status" value="1"/>
</dbReference>
<feature type="domain" description="Reverse transcriptase Ty1/copia-type" evidence="2">
    <location>
        <begin position="457"/>
        <end position="537"/>
    </location>
</feature>
<organism evidence="3">
    <name type="scientific">Tanacetum cinerariifolium</name>
    <name type="common">Dalmatian daisy</name>
    <name type="synonym">Chrysanthemum cinerariifolium</name>
    <dbReference type="NCBI Taxonomy" id="118510"/>
    <lineage>
        <taxon>Eukaryota</taxon>
        <taxon>Viridiplantae</taxon>
        <taxon>Streptophyta</taxon>
        <taxon>Embryophyta</taxon>
        <taxon>Tracheophyta</taxon>
        <taxon>Spermatophyta</taxon>
        <taxon>Magnoliopsida</taxon>
        <taxon>eudicotyledons</taxon>
        <taxon>Gunneridae</taxon>
        <taxon>Pentapetalae</taxon>
        <taxon>asterids</taxon>
        <taxon>campanulids</taxon>
        <taxon>Asterales</taxon>
        <taxon>Asteraceae</taxon>
        <taxon>Asteroideae</taxon>
        <taxon>Anthemideae</taxon>
        <taxon>Anthemidinae</taxon>
        <taxon>Tanacetum</taxon>
    </lineage>
</organism>
<dbReference type="CDD" id="cd09272">
    <property type="entry name" value="RNase_HI_RT_Ty1"/>
    <property type="match status" value="1"/>
</dbReference>
<feature type="region of interest" description="Disordered" evidence="1">
    <location>
        <begin position="884"/>
        <end position="903"/>
    </location>
</feature>
<reference evidence="3" key="1">
    <citation type="journal article" date="2019" name="Sci. Rep.">
        <title>Draft genome of Tanacetum cinerariifolium, the natural source of mosquito coil.</title>
        <authorList>
            <person name="Yamashiro T."/>
            <person name="Shiraishi A."/>
            <person name="Satake H."/>
            <person name="Nakayama K."/>
        </authorList>
    </citation>
    <scope>NUCLEOTIDE SEQUENCE</scope>
</reference>
<dbReference type="PANTHER" id="PTHR11439:SF495">
    <property type="entry name" value="REVERSE TRANSCRIPTASE, RNA-DEPENDENT DNA POLYMERASE-RELATED"/>
    <property type="match status" value="1"/>
</dbReference>
<dbReference type="EMBL" id="BKCJ010129461">
    <property type="protein sequence ID" value="GEX77860.1"/>
    <property type="molecule type" value="Genomic_DNA"/>
</dbReference>
<proteinExistence type="predicted"/>
<gene>
    <name evidence="3" type="ORF">Tci_349835</name>
</gene>
<protein>
    <recommendedName>
        <fullName evidence="2">Reverse transcriptase Ty1/copia-type domain-containing protein</fullName>
    </recommendedName>
</protein>
<evidence type="ECO:0000259" key="2">
    <source>
        <dbReference type="Pfam" id="PF07727"/>
    </source>
</evidence>
<evidence type="ECO:0000256" key="1">
    <source>
        <dbReference type="SAM" id="MobiDB-lite"/>
    </source>
</evidence>
<feature type="compositionally biased region" description="Pro residues" evidence="1">
    <location>
        <begin position="890"/>
        <end position="899"/>
    </location>
</feature>
<comment type="caution">
    <text evidence="3">The sequence shown here is derived from an EMBL/GenBank/DDBJ whole genome shotgun (WGS) entry which is preliminary data.</text>
</comment>
<name>A0A699HBU6_TANCI</name>
<dbReference type="Pfam" id="PF07727">
    <property type="entry name" value="RVT_2"/>
    <property type="match status" value="1"/>
</dbReference>